<proteinExistence type="predicted"/>
<keyword evidence="3" id="KW-1185">Reference proteome</keyword>
<organism evidence="2 3">
    <name type="scientific">Portunus trituberculatus</name>
    <name type="common">Swimming crab</name>
    <name type="synonym">Neptunus trituberculatus</name>
    <dbReference type="NCBI Taxonomy" id="210409"/>
    <lineage>
        <taxon>Eukaryota</taxon>
        <taxon>Metazoa</taxon>
        <taxon>Ecdysozoa</taxon>
        <taxon>Arthropoda</taxon>
        <taxon>Crustacea</taxon>
        <taxon>Multicrustacea</taxon>
        <taxon>Malacostraca</taxon>
        <taxon>Eumalacostraca</taxon>
        <taxon>Eucarida</taxon>
        <taxon>Decapoda</taxon>
        <taxon>Pleocyemata</taxon>
        <taxon>Brachyura</taxon>
        <taxon>Eubrachyura</taxon>
        <taxon>Portunoidea</taxon>
        <taxon>Portunidae</taxon>
        <taxon>Portuninae</taxon>
        <taxon>Portunus</taxon>
    </lineage>
</organism>
<comment type="caution">
    <text evidence="2">The sequence shown here is derived from an EMBL/GenBank/DDBJ whole genome shotgun (WGS) entry which is preliminary data.</text>
</comment>
<name>A0A5B7H193_PORTR</name>
<evidence type="ECO:0000256" key="1">
    <source>
        <dbReference type="SAM" id="MobiDB-lite"/>
    </source>
</evidence>
<gene>
    <name evidence="2" type="ORF">E2C01_057909</name>
</gene>
<evidence type="ECO:0000313" key="3">
    <source>
        <dbReference type="Proteomes" id="UP000324222"/>
    </source>
</evidence>
<sequence length="116" mass="13328">MSVVLVMSATQPQGHVSEEATWRGPHPNTRMSRTRRVQRRVSSVWSRQASLPPAEPLTRALLWTGSGAEWRQARRGYSRSRLPRWSGAELPLRVPPRRPFRHLAPPRGCQLLKYII</sequence>
<dbReference type="AlphaFoldDB" id="A0A5B7H193"/>
<feature type="region of interest" description="Disordered" evidence="1">
    <location>
        <begin position="15"/>
        <end position="37"/>
    </location>
</feature>
<evidence type="ECO:0000313" key="2">
    <source>
        <dbReference type="EMBL" id="MPC63803.1"/>
    </source>
</evidence>
<dbReference type="EMBL" id="VSRR010021298">
    <property type="protein sequence ID" value="MPC63803.1"/>
    <property type="molecule type" value="Genomic_DNA"/>
</dbReference>
<dbReference type="Proteomes" id="UP000324222">
    <property type="component" value="Unassembled WGS sequence"/>
</dbReference>
<reference evidence="2 3" key="1">
    <citation type="submission" date="2019-05" db="EMBL/GenBank/DDBJ databases">
        <title>Another draft genome of Portunus trituberculatus and its Hox gene families provides insights of decapod evolution.</title>
        <authorList>
            <person name="Jeong J.-H."/>
            <person name="Song I."/>
            <person name="Kim S."/>
            <person name="Choi T."/>
            <person name="Kim D."/>
            <person name="Ryu S."/>
            <person name="Kim W."/>
        </authorList>
    </citation>
    <scope>NUCLEOTIDE SEQUENCE [LARGE SCALE GENOMIC DNA]</scope>
    <source>
        <tissue evidence="2">Muscle</tissue>
    </source>
</reference>
<protein>
    <submittedName>
        <fullName evidence="2">Uncharacterized protein</fullName>
    </submittedName>
</protein>
<accession>A0A5B7H193</accession>